<keyword evidence="2" id="KW-1185">Reference proteome</keyword>
<accession>A0ACC0HYB0</accession>
<organism evidence="1 2">
    <name type="scientific">Camellia lanceoleosa</name>
    <dbReference type="NCBI Taxonomy" id="1840588"/>
    <lineage>
        <taxon>Eukaryota</taxon>
        <taxon>Viridiplantae</taxon>
        <taxon>Streptophyta</taxon>
        <taxon>Embryophyta</taxon>
        <taxon>Tracheophyta</taxon>
        <taxon>Spermatophyta</taxon>
        <taxon>Magnoliopsida</taxon>
        <taxon>eudicotyledons</taxon>
        <taxon>Gunneridae</taxon>
        <taxon>Pentapetalae</taxon>
        <taxon>asterids</taxon>
        <taxon>Ericales</taxon>
        <taxon>Theaceae</taxon>
        <taxon>Camellia</taxon>
    </lineage>
</organism>
<protein>
    <submittedName>
        <fullName evidence="1">Uncharacterized protein</fullName>
    </submittedName>
</protein>
<dbReference type="EMBL" id="CM045759">
    <property type="protein sequence ID" value="KAI8018005.1"/>
    <property type="molecule type" value="Genomic_DNA"/>
</dbReference>
<sequence>MLRCLSDDVIEVEAIRSEINKRTRATELNMDIDRSMKLETAKKRTSMDASSGSFLTEEEVDVSTNWMNAASDLRNPLP</sequence>
<comment type="caution">
    <text evidence="1">The sequence shown here is derived from an EMBL/GenBank/DDBJ whole genome shotgun (WGS) entry which is preliminary data.</text>
</comment>
<reference evidence="1 2" key="1">
    <citation type="journal article" date="2022" name="Plant J.">
        <title>Chromosome-level genome of Camellia lanceoleosa provides a valuable resource for understanding genome evolution and self-incompatibility.</title>
        <authorList>
            <person name="Gong W."/>
            <person name="Xiao S."/>
            <person name="Wang L."/>
            <person name="Liao Z."/>
            <person name="Chang Y."/>
            <person name="Mo W."/>
            <person name="Hu G."/>
            <person name="Li W."/>
            <person name="Zhao G."/>
            <person name="Zhu H."/>
            <person name="Hu X."/>
            <person name="Ji K."/>
            <person name="Xiang X."/>
            <person name="Song Q."/>
            <person name="Yuan D."/>
            <person name="Jin S."/>
            <person name="Zhang L."/>
        </authorList>
    </citation>
    <scope>NUCLEOTIDE SEQUENCE [LARGE SCALE GENOMIC DNA]</scope>
    <source>
        <strain evidence="1">SQ_2022a</strain>
    </source>
</reference>
<dbReference type="Proteomes" id="UP001060215">
    <property type="component" value="Chromosome 2"/>
</dbReference>
<name>A0ACC0HYB0_9ERIC</name>
<proteinExistence type="predicted"/>
<evidence type="ECO:0000313" key="1">
    <source>
        <dbReference type="EMBL" id="KAI8018005.1"/>
    </source>
</evidence>
<evidence type="ECO:0000313" key="2">
    <source>
        <dbReference type="Proteomes" id="UP001060215"/>
    </source>
</evidence>
<gene>
    <name evidence="1" type="ORF">LOK49_LG04G03747</name>
</gene>